<comment type="catalytic activity">
    <reaction evidence="1">
        <text>ATP + protein L-histidine = ADP + protein N-phospho-L-histidine.</text>
        <dbReference type="EC" id="2.7.13.3"/>
    </reaction>
</comment>
<feature type="transmembrane region" description="Helical" evidence="10">
    <location>
        <begin position="121"/>
        <end position="148"/>
    </location>
</feature>
<dbReference type="SUPFAM" id="SSF47384">
    <property type="entry name" value="Homodimeric domain of signal transducing histidine kinase"/>
    <property type="match status" value="1"/>
</dbReference>
<proteinExistence type="predicted"/>
<feature type="transmembrane region" description="Helical" evidence="10">
    <location>
        <begin position="12"/>
        <end position="35"/>
    </location>
</feature>
<dbReference type="CDD" id="cd00082">
    <property type="entry name" value="HisKA"/>
    <property type="match status" value="1"/>
</dbReference>
<keyword evidence="6 10" id="KW-0812">Transmembrane</keyword>
<dbReference type="InterPro" id="IPR036097">
    <property type="entry name" value="HisK_dim/P_sf"/>
</dbReference>
<evidence type="ECO:0000256" key="6">
    <source>
        <dbReference type="ARBA" id="ARBA00022692"/>
    </source>
</evidence>
<dbReference type="OrthoDB" id="9121563at2"/>
<keyword evidence="5" id="KW-0808">Transferase</keyword>
<dbReference type="EMBL" id="QVPD01000010">
    <property type="protein sequence ID" value="RFP59788.1"/>
    <property type="molecule type" value="Genomic_DNA"/>
</dbReference>
<evidence type="ECO:0000256" key="2">
    <source>
        <dbReference type="ARBA" id="ARBA00004370"/>
    </source>
</evidence>
<name>A0A372DJN6_9GAMM</name>
<comment type="subcellular location">
    <subcellularLocation>
        <location evidence="2">Membrane</location>
    </subcellularLocation>
</comment>
<dbReference type="PANTHER" id="PTHR45436">
    <property type="entry name" value="SENSOR HISTIDINE KINASE YKOH"/>
    <property type="match status" value="1"/>
</dbReference>
<keyword evidence="7 12" id="KW-0418">Kinase</keyword>
<evidence type="ECO:0000259" key="11">
    <source>
        <dbReference type="PROSITE" id="PS50109"/>
    </source>
</evidence>
<dbReference type="PRINTS" id="PR00344">
    <property type="entry name" value="BCTRLSENSOR"/>
</dbReference>
<sequence length="422" mass="46569">MAQGLPRQLRVAFLLQVALASVVILAGTWASVTLVTQQLARRTLQQEAAYFWTRRAGDAAHAAPDSRILRGYVLPAGASTAMLPPLLRGLPPGLHALRDTLVLVEQRDGTRLYLTYPRRAIGWLAFQLVLLPLLLALLALAASAWFTYRNARRLVAPLHWMAQQVRRWDPLEPTGSALAADRLPPGAGMEARQLAGALQRMAERMRAFVRRERDFTRDASHELRTPLTVIRVASDLLQNDPDLPERARRSLARIQRASRDMEAVVDSFLILAREGGVEPQREDFAVREVVEEEVVKAQSLLAGKPVELAVTANADPRLHAPPRVFAMMLGHLLANACTFTAHGRIEVRIERDRVAVSDTGIGMSADALQRAFDPFYRADPDNPLGKGMGLPIVRRLGERFGWPVGLESVPGRGTTATIRFAG</sequence>
<evidence type="ECO:0000256" key="5">
    <source>
        <dbReference type="ARBA" id="ARBA00022679"/>
    </source>
</evidence>
<evidence type="ECO:0000256" key="8">
    <source>
        <dbReference type="ARBA" id="ARBA00022989"/>
    </source>
</evidence>
<dbReference type="Pfam" id="PF00512">
    <property type="entry name" value="HisKA"/>
    <property type="match status" value="1"/>
</dbReference>
<dbReference type="InterPro" id="IPR004358">
    <property type="entry name" value="Sig_transdc_His_kin-like_C"/>
</dbReference>
<dbReference type="Gene3D" id="1.10.287.130">
    <property type="match status" value="1"/>
</dbReference>
<keyword evidence="4" id="KW-0597">Phosphoprotein</keyword>
<evidence type="ECO:0000256" key="4">
    <source>
        <dbReference type="ARBA" id="ARBA00022553"/>
    </source>
</evidence>
<dbReference type="GO" id="GO:0005886">
    <property type="term" value="C:plasma membrane"/>
    <property type="evidence" value="ECO:0007669"/>
    <property type="project" value="TreeGrafter"/>
</dbReference>
<dbReference type="RefSeq" id="WP_117203037.1">
    <property type="nucleotide sequence ID" value="NZ_JBHTBK010000028.1"/>
</dbReference>
<dbReference type="Pfam" id="PF02518">
    <property type="entry name" value="HATPase_c"/>
    <property type="match status" value="1"/>
</dbReference>
<gene>
    <name evidence="12" type="ORF">D0Y53_09760</name>
</gene>
<keyword evidence="8 10" id="KW-1133">Transmembrane helix</keyword>
<evidence type="ECO:0000256" key="1">
    <source>
        <dbReference type="ARBA" id="ARBA00000085"/>
    </source>
</evidence>
<dbReference type="AlphaFoldDB" id="A0A372DJN6"/>
<evidence type="ECO:0000256" key="10">
    <source>
        <dbReference type="SAM" id="Phobius"/>
    </source>
</evidence>
<dbReference type="Proteomes" id="UP000262917">
    <property type="component" value="Unassembled WGS sequence"/>
</dbReference>
<dbReference type="PROSITE" id="PS50109">
    <property type="entry name" value="HIS_KIN"/>
    <property type="match status" value="1"/>
</dbReference>
<evidence type="ECO:0000313" key="13">
    <source>
        <dbReference type="Proteomes" id="UP000262917"/>
    </source>
</evidence>
<comment type="caution">
    <text evidence="12">The sequence shown here is derived from an EMBL/GenBank/DDBJ whole genome shotgun (WGS) entry which is preliminary data.</text>
</comment>
<reference evidence="12 13" key="1">
    <citation type="submission" date="2018-08" db="EMBL/GenBank/DDBJ databases">
        <title>Lysobacter weifangensis sp. nov., a new member of the family 'Xanthomonadaceae', isolated from soil in a farmland.</title>
        <authorList>
            <person name="Zhao H."/>
        </authorList>
    </citation>
    <scope>NUCLEOTIDE SEQUENCE [LARGE SCALE GENOMIC DNA]</scope>
    <source>
        <strain evidence="12 13">WF-2</strain>
    </source>
</reference>
<dbReference type="PANTHER" id="PTHR45436:SF16">
    <property type="entry name" value="HISTIDINE KINASE"/>
    <property type="match status" value="1"/>
</dbReference>
<dbReference type="Gene3D" id="3.30.565.10">
    <property type="entry name" value="Histidine kinase-like ATPase, C-terminal domain"/>
    <property type="match status" value="1"/>
</dbReference>
<dbReference type="SMART" id="SM00388">
    <property type="entry name" value="HisKA"/>
    <property type="match status" value="1"/>
</dbReference>
<dbReference type="EC" id="2.7.13.3" evidence="3"/>
<keyword evidence="13" id="KW-1185">Reference proteome</keyword>
<dbReference type="InterPro" id="IPR005467">
    <property type="entry name" value="His_kinase_dom"/>
</dbReference>
<dbReference type="InterPro" id="IPR003661">
    <property type="entry name" value="HisK_dim/P_dom"/>
</dbReference>
<protein>
    <recommendedName>
        <fullName evidence="3">histidine kinase</fullName>
        <ecNumber evidence="3">2.7.13.3</ecNumber>
    </recommendedName>
</protein>
<dbReference type="InterPro" id="IPR036890">
    <property type="entry name" value="HATPase_C_sf"/>
</dbReference>
<keyword evidence="9 10" id="KW-0472">Membrane</keyword>
<dbReference type="SMART" id="SM00387">
    <property type="entry name" value="HATPase_c"/>
    <property type="match status" value="1"/>
</dbReference>
<feature type="domain" description="Histidine kinase" evidence="11">
    <location>
        <begin position="218"/>
        <end position="422"/>
    </location>
</feature>
<accession>A0A372DJN6</accession>
<evidence type="ECO:0000256" key="3">
    <source>
        <dbReference type="ARBA" id="ARBA00012438"/>
    </source>
</evidence>
<evidence type="ECO:0000313" key="12">
    <source>
        <dbReference type="EMBL" id="RFP59788.1"/>
    </source>
</evidence>
<dbReference type="SUPFAM" id="SSF55874">
    <property type="entry name" value="ATPase domain of HSP90 chaperone/DNA topoisomerase II/histidine kinase"/>
    <property type="match status" value="1"/>
</dbReference>
<dbReference type="InterPro" id="IPR003594">
    <property type="entry name" value="HATPase_dom"/>
</dbReference>
<organism evidence="12 13">
    <name type="scientific">Cognatiluteimonas weifangensis</name>
    <dbReference type="NCBI Taxonomy" id="2303539"/>
    <lineage>
        <taxon>Bacteria</taxon>
        <taxon>Pseudomonadati</taxon>
        <taxon>Pseudomonadota</taxon>
        <taxon>Gammaproteobacteria</taxon>
        <taxon>Lysobacterales</taxon>
        <taxon>Lysobacteraceae</taxon>
        <taxon>Cognatiluteimonas</taxon>
    </lineage>
</organism>
<evidence type="ECO:0000256" key="9">
    <source>
        <dbReference type="ARBA" id="ARBA00023136"/>
    </source>
</evidence>
<dbReference type="GO" id="GO:0000155">
    <property type="term" value="F:phosphorelay sensor kinase activity"/>
    <property type="evidence" value="ECO:0007669"/>
    <property type="project" value="InterPro"/>
</dbReference>
<evidence type="ECO:0000256" key="7">
    <source>
        <dbReference type="ARBA" id="ARBA00022777"/>
    </source>
</evidence>
<dbReference type="InterPro" id="IPR050428">
    <property type="entry name" value="TCS_sensor_his_kinase"/>
</dbReference>